<gene>
    <name evidence="1" type="ORF">BW47_02085</name>
</gene>
<organism evidence="1 2">
    <name type="scientific">Thermosipho melanesiensis</name>
    <dbReference type="NCBI Taxonomy" id="46541"/>
    <lineage>
        <taxon>Bacteria</taxon>
        <taxon>Thermotogati</taxon>
        <taxon>Thermotogota</taxon>
        <taxon>Thermotogae</taxon>
        <taxon>Thermotogales</taxon>
        <taxon>Fervidobacteriaceae</taxon>
        <taxon>Thermosipho</taxon>
    </lineage>
</organism>
<dbReference type="Proteomes" id="UP000185490">
    <property type="component" value="Chromosome"/>
</dbReference>
<evidence type="ECO:0000313" key="1">
    <source>
        <dbReference type="EMBL" id="APT73441.1"/>
    </source>
</evidence>
<name>A0ABM6GD80_9BACT</name>
<evidence type="ECO:0008006" key="3">
    <source>
        <dbReference type="Google" id="ProtNLM"/>
    </source>
</evidence>
<dbReference type="EMBL" id="CP007389">
    <property type="protein sequence ID" value="APT73441.1"/>
    <property type="molecule type" value="Genomic_DNA"/>
</dbReference>
<evidence type="ECO:0000313" key="2">
    <source>
        <dbReference type="Proteomes" id="UP000185490"/>
    </source>
</evidence>
<proteinExistence type="predicted"/>
<sequence length="211" mass="24587">MKKVFIFLLLLSSILSFSIKLGFSTQEGIWFRSKIDNFEYKIGYPVSNVSFSFGNDIFDYKILAGYIFNNDTSLVDFSLNTEINNFSFSSYLKMTFHREFVTDSSTETGRIYIGIFPKYGIENLTFGFNFEFSWLYIYYDPGIKAAFLSVINPEDILRYSFSINVTYMISENLKVFLDISTKYKWISYLSIPLFSDQFVSFGVEVETYGNK</sequence>
<protein>
    <recommendedName>
        <fullName evidence="3">Outer membrane protein beta-barrel domain-containing protein</fullName>
    </recommendedName>
</protein>
<accession>A0ABM6GD80</accession>
<dbReference type="RefSeq" id="WP_012056614.1">
    <property type="nucleotide sequence ID" value="NZ_CP007389.1"/>
</dbReference>
<keyword evidence="2" id="KW-1185">Reference proteome</keyword>
<reference evidence="1 2" key="1">
    <citation type="submission" date="2014-02" db="EMBL/GenBank/DDBJ databases">
        <title>Diversity of Thermotogales isolates from hydrothermal vents.</title>
        <authorList>
            <person name="Haverkamp T.H.A."/>
            <person name="Lossouarn J."/>
            <person name="Geslin C."/>
            <person name="Nesbo C.L."/>
        </authorList>
    </citation>
    <scope>NUCLEOTIDE SEQUENCE [LARGE SCALE GENOMIC DNA]</scope>
    <source>
        <strain evidence="1 2">431</strain>
    </source>
</reference>